<evidence type="ECO:0008006" key="4">
    <source>
        <dbReference type="Google" id="ProtNLM"/>
    </source>
</evidence>
<name>A5D0Y3_PELTS</name>
<dbReference type="Pfam" id="PF09704">
    <property type="entry name" value="Cas_Cas5d"/>
    <property type="match status" value="1"/>
</dbReference>
<evidence type="ECO:0000313" key="3">
    <source>
        <dbReference type="Proteomes" id="UP000006556"/>
    </source>
</evidence>
<dbReference type="NCBIfam" id="TIGR02593">
    <property type="entry name" value="CRISPR_cas5"/>
    <property type="match status" value="1"/>
</dbReference>
<dbReference type="AlphaFoldDB" id="A5D0Y3"/>
<evidence type="ECO:0000256" key="1">
    <source>
        <dbReference type="ARBA" id="ARBA00023118"/>
    </source>
</evidence>
<evidence type="ECO:0000313" key="2">
    <source>
        <dbReference type="EMBL" id="BAF60098.1"/>
    </source>
</evidence>
<dbReference type="Gene3D" id="3.30.70.2660">
    <property type="match status" value="1"/>
</dbReference>
<dbReference type="GO" id="GO:0051607">
    <property type="term" value="P:defense response to virus"/>
    <property type="evidence" value="ECO:0007669"/>
    <property type="project" value="UniProtKB-KW"/>
</dbReference>
<protein>
    <recommendedName>
        <fullName evidence="4">CRISPR-associated protein Cas5</fullName>
    </recommendedName>
</protein>
<organism evidence="2 3">
    <name type="scientific">Pelotomaculum thermopropionicum (strain DSM 13744 / JCM 10971 / SI)</name>
    <dbReference type="NCBI Taxonomy" id="370438"/>
    <lineage>
        <taxon>Bacteria</taxon>
        <taxon>Bacillati</taxon>
        <taxon>Bacillota</taxon>
        <taxon>Clostridia</taxon>
        <taxon>Eubacteriales</taxon>
        <taxon>Desulfotomaculaceae</taxon>
        <taxon>Pelotomaculum</taxon>
    </lineage>
</organism>
<keyword evidence="3" id="KW-1185">Reference proteome</keyword>
<proteinExistence type="predicted"/>
<gene>
    <name evidence="2" type="ordered locus">PTH_1917</name>
</gene>
<dbReference type="STRING" id="370438.PTH_1917"/>
<dbReference type="KEGG" id="pth:PTH_1917"/>
<keyword evidence="1" id="KW-0051">Antiviral defense</keyword>
<dbReference type="GO" id="GO:0043571">
    <property type="term" value="P:maintenance of CRISPR repeat elements"/>
    <property type="evidence" value="ECO:0007669"/>
    <property type="project" value="InterPro"/>
</dbReference>
<dbReference type="InterPro" id="IPR021124">
    <property type="entry name" value="CRISPR-assoc_prot_Cas5"/>
</dbReference>
<dbReference type="Proteomes" id="UP000006556">
    <property type="component" value="Chromosome"/>
</dbReference>
<dbReference type="HOGENOM" id="CLU_090888_1_0_9"/>
<dbReference type="InterPro" id="IPR013422">
    <property type="entry name" value="CRISPR-assoc_prot_Cas5_N"/>
</dbReference>
<dbReference type="eggNOG" id="COG1688">
    <property type="taxonomic scope" value="Bacteria"/>
</dbReference>
<reference evidence="3" key="1">
    <citation type="journal article" date="2008" name="Genome Res.">
        <title>The genome of Pelotomaculum thermopropionicum reveals niche-associated evolution in anaerobic microbiota.</title>
        <authorList>
            <person name="Kosaka T."/>
            <person name="Kato S."/>
            <person name="Shimoyama T."/>
            <person name="Ishii S."/>
            <person name="Abe T."/>
            <person name="Watanabe K."/>
        </authorList>
    </citation>
    <scope>NUCLEOTIDE SEQUENCE [LARGE SCALE GENOMIC DNA]</scope>
    <source>
        <strain evidence="3">DSM 13744 / JCM 10971 / SI</strain>
    </source>
</reference>
<sequence>MYDQVLVFSIKGSLAHFRQPDTTATHATYPFPPRPTIHGLLASVLGLDFDDEAGAAFLHEEHFVGLSLLKPVRTVCAQMSMHGKGFTGGGGDSFNRLTTIELVVSPHYLVYYTGSRLGELAERIRTGQSVYHTYLGSAYCLTFPVFHGLYPLLEVAPGEEEPLPCSSVVPQGVIQEILVEPGGNYAVARALPYRHVGGRFFERTLNVIYEVNGKPLKVKVRKVPEIACKFLKLPEGKVVCLW</sequence>
<accession>A5D0Y3</accession>
<dbReference type="EMBL" id="AP009389">
    <property type="protein sequence ID" value="BAF60098.1"/>
    <property type="molecule type" value="Genomic_DNA"/>
</dbReference>